<protein>
    <recommendedName>
        <fullName evidence="2">GGDEF domain-containing protein</fullName>
    </recommendedName>
</protein>
<dbReference type="GO" id="GO:1902201">
    <property type="term" value="P:negative regulation of bacterial-type flagellum-dependent cell motility"/>
    <property type="evidence" value="ECO:0007669"/>
    <property type="project" value="TreeGrafter"/>
</dbReference>
<dbReference type="PANTHER" id="PTHR45138">
    <property type="entry name" value="REGULATORY COMPONENTS OF SENSORY TRANSDUCTION SYSTEM"/>
    <property type="match status" value="1"/>
</dbReference>
<feature type="transmembrane region" description="Helical" evidence="1">
    <location>
        <begin position="128"/>
        <end position="144"/>
    </location>
</feature>
<dbReference type="InterPro" id="IPR000160">
    <property type="entry name" value="GGDEF_dom"/>
</dbReference>
<dbReference type="PANTHER" id="PTHR45138:SF9">
    <property type="entry name" value="DIGUANYLATE CYCLASE DGCM-RELATED"/>
    <property type="match status" value="1"/>
</dbReference>
<evidence type="ECO:0000313" key="4">
    <source>
        <dbReference type="Proteomes" id="UP000216024"/>
    </source>
</evidence>
<dbReference type="InterPro" id="IPR043128">
    <property type="entry name" value="Rev_trsase/Diguanyl_cyclase"/>
</dbReference>
<dbReference type="OrthoDB" id="9805474at2"/>
<feature type="transmembrane region" description="Helical" evidence="1">
    <location>
        <begin position="69"/>
        <end position="88"/>
    </location>
</feature>
<dbReference type="EMBL" id="NIBG01000003">
    <property type="protein sequence ID" value="PAB60395.1"/>
    <property type="molecule type" value="Genomic_DNA"/>
</dbReference>
<keyword evidence="1" id="KW-0812">Transmembrane</keyword>
<feature type="transmembrane region" description="Helical" evidence="1">
    <location>
        <begin position="95"/>
        <end position="116"/>
    </location>
</feature>
<evidence type="ECO:0000313" key="3">
    <source>
        <dbReference type="EMBL" id="PAB60395.1"/>
    </source>
</evidence>
<feature type="transmembrane region" description="Helical" evidence="1">
    <location>
        <begin position="200"/>
        <end position="220"/>
    </location>
</feature>
<feature type="transmembrane region" description="Helical" evidence="1">
    <location>
        <begin position="151"/>
        <end position="169"/>
    </location>
</feature>
<keyword evidence="1" id="KW-1133">Transmembrane helix</keyword>
<gene>
    <name evidence="3" type="ORF">CCE28_05730</name>
</gene>
<evidence type="ECO:0000256" key="1">
    <source>
        <dbReference type="SAM" id="Phobius"/>
    </source>
</evidence>
<accession>A0A267MND7</accession>
<dbReference type="GO" id="GO:0052621">
    <property type="term" value="F:diguanylate cyclase activity"/>
    <property type="evidence" value="ECO:0007669"/>
    <property type="project" value="TreeGrafter"/>
</dbReference>
<dbReference type="GO" id="GO:0043709">
    <property type="term" value="P:cell adhesion involved in single-species biofilm formation"/>
    <property type="evidence" value="ECO:0007669"/>
    <property type="project" value="TreeGrafter"/>
</dbReference>
<reference evidence="3 4" key="1">
    <citation type="submission" date="2017-06" db="EMBL/GenBank/DDBJ databases">
        <title>Draft genome sequence of anaerobic fermentative bacterium Anaeromicrobium sediminis DY2726D isolated from West Pacific Ocean sediments.</title>
        <authorList>
            <person name="Zeng X."/>
        </authorList>
    </citation>
    <scope>NUCLEOTIDE SEQUENCE [LARGE SCALE GENOMIC DNA]</scope>
    <source>
        <strain evidence="3 4">DY2726D</strain>
    </source>
</reference>
<feature type="domain" description="GGDEF" evidence="2">
    <location>
        <begin position="267"/>
        <end position="395"/>
    </location>
</feature>
<name>A0A267MND7_9FIRM</name>
<dbReference type="SMART" id="SM00267">
    <property type="entry name" value="GGDEF"/>
    <property type="match status" value="1"/>
</dbReference>
<sequence length="396" mass="45694">MEGTGRHNIFQKLKSLIIPIPKDLKDEFYSRIVKENLVRVMIISIIYVLFEIIIIFTDVQKVYSVYEDKLSTLIIIFHIVFILISYWLRFKKNHVNGMATQVIIYLYCFVLVYWSIDTSLEYINEHGSITLFILTLTGTSAFFYRRPLATLITNFGLCIYFALKIKYLVEDYIMIQLGNFSPGNFPVENTVDSMFIEVNLHIADAFLITVICCALGIVVYKLRLKVFLEKKALEELALKDSMTNLFNHKTICDLLKKEIRRSKRSSQPVSILMTDIDHFKKVNDTYGHQVGDQVIIKISKLLTEVCRETDYVGRYGGEEFLVVLIDTNEDGAKKFAERFRKEVEKMDFGLPYQVTVSGGVKTYENESAEEMIKLADRALYKAKEKGRNCIISAGIN</sequence>
<dbReference type="Pfam" id="PF00990">
    <property type="entry name" value="GGDEF"/>
    <property type="match status" value="1"/>
</dbReference>
<dbReference type="NCBIfam" id="TIGR00254">
    <property type="entry name" value="GGDEF"/>
    <property type="match status" value="1"/>
</dbReference>
<dbReference type="FunFam" id="3.30.70.270:FF:000001">
    <property type="entry name" value="Diguanylate cyclase domain protein"/>
    <property type="match status" value="1"/>
</dbReference>
<dbReference type="GO" id="GO:0005886">
    <property type="term" value="C:plasma membrane"/>
    <property type="evidence" value="ECO:0007669"/>
    <property type="project" value="TreeGrafter"/>
</dbReference>
<feature type="transmembrane region" description="Helical" evidence="1">
    <location>
        <begin position="37"/>
        <end position="57"/>
    </location>
</feature>
<dbReference type="InterPro" id="IPR050469">
    <property type="entry name" value="Diguanylate_Cyclase"/>
</dbReference>
<dbReference type="PROSITE" id="PS50887">
    <property type="entry name" value="GGDEF"/>
    <property type="match status" value="1"/>
</dbReference>
<dbReference type="RefSeq" id="WP_095131863.1">
    <property type="nucleotide sequence ID" value="NZ_NIBG01000003.1"/>
</dbReference>
<evidence type="ECO:0000259" key="2">
    <source>
        <dbReference type="PROSITE" id="PS50887"/>
    </source>
</evidence>
<dbReference type="InterPro" id="IPR029787">
    <property type="entry name" value="Nucleotide_cyclase"/>
</dbReference>
<organism evidence="3 4">
    <name type="scientific">Anaeromicrobium sediminis</name>
    <dbReference type="NCBI Taxonomy" id="1478221"/>
    <lineage>
        <taxon>Bacteria</taxon>
        <taxon>Bacillati</taxon>
        <taxon>Bacillota</taxon>
        <taxon>Clostridia</taxon>
        <taxon>Peptostreptococcales</taxon>
        <taxon>Thermotaleaceae</taxon>
        <taxon>Anaeromicrobium</taxon>
    </lineage>
</organism>
<keyword evidence="1" id="KW-0472">Membrane</keyword>
<proteinExistence type="predicted"/>
<dbReference type="CDD" id="cd01949">
    <property type="entry name" value="GGDEF"/>
    <property type="match status" value="1"/>
</dbReference>
<dbReference type="Proteomes" id="UP000216024">
    <property type="component" value="Unassembled WGS sequence"/>
</dbReference>
<dbReference type="AlphaFoldDB" id="A0A267MND7"/>
<dbReference type="Gene3D" id="3.30.70.270">
    <property type="match status" value="1"/>
</dbReference>
<keyword evidence="4" id="KW-1185">Reference proteome</keyword>
<dbReference type="SUPFAM" id="SSF55073">
    <property type="entry name" value="Nucleotide cyclase"/>
    <property type="match status" value="1"/>
</dbReference>
<comment type="caution">
    <text evidence="3">The sequence shown here is derived from an EMBL/GenBank/DDBJ whole genome shotgun (WGS) entry which is preliminary data.</text>
</comment>